<comment type="caution">
    <text evidence="1">The sequence shown here is derived from an EMBL/GenBank/DDBJ whole genome shotgun (WGS) entry which is preliminary data.</text>
</comment>
<evidence type="ECO:0000313" key="1">
    <source>
        <dbReference type="EMBL" id="GAA0668374.1"/>
    </source>
</evidence>
<evidence type="ECO:0000313" key="2">
    <source>
        <dbReference type="Proteomes" id="UP001500420"/>
    </source>
</evidence>
<sequence length="122" mass="14003">MRFVAHPGMVRDVIAIPEEAARQLDRDVEGGLSDRDDLFAHRSREAVERLRERAEASDEPVRLVVDLDPAEKRAIRKALGYDEKRHEWLQRAVCKTFSGSRVNRLPPIDVMIERAIRECASI</sequence>
<gene>
    <name evidence="1" type="ORF">GCM10009020_12700</name>
</gene>
<accession>A0AAV3TA27</accession>
<dbReference type="EMBL" id="BAAADV010000001">
    <property type="protein sequence ID" value="GAA0668374.1"/>
    <property type="molecule type" value="Genomic_DNA"/>
</dbReference>
<protein>
    <submittedName>
        <fullName evidence="1">Uncharacterized protein</fullName>
    </submittedName>
</protein>
<dbReference type="Proteomes" id="UP001500420">
    <property type="component" value="Unassembled WGS sequence"/>
</dbReference>
<reference evidence="1 2" key="1">
    <citation type="journal article" date="2019" name="Int. J. Syst. Evol. Microbiol.">
        <title>The Global Catalogue of Microorganisms (GCM) 10K type strain sequencing project: providing services to taxonomists for standard genome sequencing and annotation.</title>
        <authorList>
            <consortium name="The Broad Institute Genomics Platform"/>
            <consortium name="The Broad Institute Genome Sequencing Center for Infectious Disease"/>
            <person name="Wu L."/>
            <person name="Ma J."/>
        </authorList>
    </citation>
    <scope>NUCLEOTIDE SEQUENCE [LARGE SCALE GENOMIC DNA]</scope>
    <source>
        <strain evidence="1 2">JCM 16328</strain>
    </source>
</reference>
<proteinExistence type="predicted"/>
<keyword evidence="2" id="KW-1185">Reference proteome</keyword>
<organism evidence="1 2">
    <name type="scientific">Natronoarchaeum mannanilyticum</name>
    <dbReference type="NCBI Taxonomy" id="926360"/>
    <lineage>
        <taxon>Archaea</taxon>
        <taxon>Methanobacteriati</taxon>
        <taxon>Methanobacteriota</taxon>
        <taxon>Stenosarchaea group</taxon>
        <taxon>Halobacteria</taxon>
        <taxon>Halobacteriales</taxon>
        <taxon>Natronoarchaeaceae</taxon>
    </lineage>
</organism>
<name>A0AAV3TA27_9EURY</name>
<dbReference type="AlphaFoldDB" id="A0AAV3TA27"/>